<protein>
    <submittedName>
        <fullName evidence="1">Uncharacterized protein</fullName>
    </submittedName>
</protein>
<gene>
    <name evidence="1" type="ORF">MM415B02455_0008</name>
</gene>
<proteinExistence type="predicted"/>
<name>A0A6M3LA58_9ZZZZ</name>
<reference evidence="1" key="1">
    <citation type="submission" date="2020-03" db="EMBL/GenBank/DDBJ databases">
        <title>The deep terrestrial virosphere.</title>
        <authorList>
            <person name="Holmfeldt K."/>
            <person name="Nilsson E."/>
            <person name="Simone D."/>
            <person name="Lopez-Fernandez M."/>
            <person name="Wu X."/>
            <person name="de Brujin I."/>
            <person name="Lundin D."/>
            <person name="Andersson A."/>
            <person name="Bertilsson S."/>
            <person name="Dopson M."/>
        </authorList>
    </citation>
    <scope>NUCLEOTIDE SEQUENCE</scope>
    <source>
        <strain evidence="1">MM415B02455</strain>
    </source>
</reference>
<evidence type="ECO:0000313" key="1">
    <source>
        <dbReference type="EMBL" id="QJA90045.1"/>
    </source>
</evidence>
<dbReference type="EMBL" id="MT142887">
    <property type="protein sequence ID" value="QJA90045.1"/>
    <property type="molecule type" value="Genomic_DNA"/>
</dbReference>
<accession>A0A6M3LA58</accession>
<sequence>MYDKWNSRWKRHPKSGYRMLDYRYEDHHQRFVRRVQDSPLVCQDCGGRGEHFEDYVAGHALYSPCGWCEGTGHMLPWQRGLWLRMKKEEKREKVLFFQRSHLGGSSLGDV</sequence>
<organism evidence="1">
    <name type="scientific">viral metagenome</name>
    <dbReference type="NCBI Taxonomy" id="1070528"/>
    <lineage>
        <taxon>unclassified sequences</taxon>
        <taxon>metagenomes</taxon>
        <taxon>organismal metagenomes</taxon>
    </lineage>
</organism>
<dbReference type="AlphaFoldDB" id="A0A6M3LA58"/>